<dbReference type="CDD" id="cd04301">
    <property type="entry name" value="NAT_SF"/>
    <property type="match status" value="1"/>
</dbReference>
<organism evidence="1 2">
    <name type="scientific">Priestia megaterium (strain ATCC 14581 / DSM 32 / CCUG 1817 / JCM 2506 / NBRC 15308 / NCIMB 9376 / NCTC 10342 / NRRL B-14308 / VKM B-512 / Ford 19)</name>
    <name type="common">Bacillus megaterium</name>
    <dbReference type="NCBI Taxonomy" id="1348623"/>
    <lineage>
        <taxon>Bacteria</taxon>
        <taxon>Bacillati</taxon>
        <taxon>Bacillota</taxon>
        <taxon>Bacilli</taxon>
        <taxon>Bacillales</taxon>
        <taxon>Bacillaceae</taxon>
        <taxon>Priestia</taxon>
    </lineage>
</organism>
<dbReference type="Gene3D" id="3.40.630.30">
    <property type="match status" value="1"/>
</dbReference>
<dbReference type="AlphaFoldDB" id="A0A0B6ATZ4"/>
<evidence type="ECO:0000313" key="1">
    <source>
        <dbReference type="EMBL" id="AJI23304.1"/>
    </source>
</evidence>
<dbReference type="HOGENOM" id="CLU_013985_18_2_9"/>
<reference evidence="1 2" key="1">
    <citation type="journal article" date="2015" name="Genome Announc.">
        <title>Complete genome sequences for 35 biothreat assay-relevant bacillus species.</title>
        <authorList>
            <person name="Johnson S.L."/>
            <person name="Daligault H.E."/>
            <person name="Davenport K.W."/>
            <person name="Jaissle J."/>
            <person name="Frey K.G."/>
            <person name="Ladner J.T."/>
            <person name="Broomall S.M."/>
            <person name="Bishop-Lilly K.A."/>
            <person name="Bruce D.C."/>
            <person name="Gibbons H.S."/>
            <person name="Coyne S.R."/>
            <person name="Lo C.C."/>
            <person name="Meincke L."/>
            <person name="Munk A.C."/>
            <person name="Koroleva G.I."/>
            <person name="Rosenzweig C.N."/>
            <person name="Palacios G.F."/>
            <person name="Redden C.L."/>
            <person name="Minogue T.D."/>
            <person name="Chain P.S."/>
        </authorList>
    </citation>
    <scope>NUCLEOTIDE SEQUENCE [LARGE SCALE GENOMIC DNA]</scope>
    <source>
        <strain evidence="2">ATCC 14581 / DSM 32 / JCM 2506 / NBRC 15308 / NCIMB 9376 / NCTC 10342 / NRRL B-14308 / VKM B-512</strain>
    </source>
</reference>
<dbReference type="PROSITE" id="PS51186">
    <property type="entry name" value="GNAT"/>
    <property type="match status" value="1"/>
</dbReference>
<evidence type="ECO:0000313" key="2">
    <source>
        <dbReference type="Proteomes" id="UP000031829"/>
    </source>
</evidence>
<dbReference type="GeneID" id="93643902"/>
<sequence>MIRQGRIGDEAGIANVHVESWKSTYKGLVPDSFLDSLSAEKRKPVWKKQLESNSIFVAEENGQIVGFASYGKERTSKHPFYKGELYAMYLLAEHQRKGIGKALMHKIAQELANQHIHTMLTWAFEQNGACQFYEALGGKRINRAEVVIEGTSLSEVAFGWDTLKNL</sequence>
<dbReference type="Proteomes" id="UP000031829">
    <property type="component" value="Chromosome"/>
</dbReference>
<dbReference type="PANTHER" id="PTHR43617">
    <property type="entry name" value="L-AMINO ACID N-ACETYLTRANSFERASE"/>
    <property type="match status" value="1"/>
</dbReference>
<keyword evidence="1" id="KW-0808">Transferase</keyword>
<dbReference type="KEGG" id="bmeg:BG04_393"/>
<dbReference type="InterPro" id="IPR016181">
    <property type="entry name" value="Acyl_CoA_acyltransferase"/>
</dbReference>
<dbReference type="RefSeq" id="WP_034650139.1">
    <property type="nucleotide sequence ID" value="NZ_BCVB01000006.1"/>
</dbReference>
<protein>
    <submittedName>
        <fullName evidence="1">Putative acetyltransferase</fullName>
    </submittedName>
</protein>
<dbReference type="Pfam" id="PF00583">
    <property type="entry name" value="Acetyltransf_1"/>
    <property type="match status" value="1"/>
</dbReference>
<proteinExistence type="predicted"/>
<dbReference type="PANTHER" id="PTHR43617:SF30">
    <property type="entry name" value="HISTONE ACETYLTRANSFERASE"/>
    <property type="match status" value="1"/>
</dbReference>
<name>A0A0B6ATZ4_PRIM2</name>
<gene>
    <name evidence="1" type="ORF">BG04_393</name>
</gene>
<dbReference type="EMBL" id="CP009920">
    <property type="protein sequence ID" value="AJI23304.1"/>
    <property type="molecule type" value="Genomic_DNA"/>
</dbReference>
<accession>A0A0B6ATZ4</accession>
<dbReference type="InterPro" id="IPR050276">
    <property type="entry name" value="MshD_Acetyltransferase"/>
</dbReference>
<dbReference type="SUPFAM" id="SSF55729">
    <property type="entry name" value="Acyl-CoA N-acyltransferases (Nat)"/>
    <property type="match status" value="1"/>
</dbReference>
<dbReference type="InterPro" id="IPR000182">
    <property type="entry name" value="GNAT_dom"/>
</dbReference>
<dbReference type="GO" id="GO:0016747">
    <property type="term" value="F:acyltransferase activity, transferring groups other than amino-acyl groups"/>
    <property type="evidence" value="ECO:0007669"/>
    <property type="project" value="InterPro"/>
</dbReference>